<dbReference type="Proteomes" id="UP001597058">
    <property type="component" value="Unassembled WGS sequence"/>
</dbReference>
<sequence length="616" mass="67237">MSERPIGDYAVLSDCRSAALVSGAGSVDWLCFPRFDGPAVFARLLDQDAGHWSIRPVGPAEVSRRYLPGTLVLETTFRTRTGTAVLLDALALGKRERGHAMGKSSPGALLRQLTCTYGRLDIAVEFAPRPEFGLVQPVMAPVAGGLIARGGAHALMLSTGLSLNVAGSTARGEVRLQDGDRLGFALSTAPAWERGPKPWPGRRIRRRLGDTGAGWRSWSTLHGAYTGPWQEQVRQSGRVLRALTYVPSGAIVAAATTSLPETVGGTRNWDYRYTWVRDASLTLQALATATCKQEKVDFFTFLAQAAATQLERGVDLQVMYGIGGEHDLSERVLPHLSGWRGSTPVRVGNGAWRQRQLDVYGELLDAAHQTLPHDVPLDPPVCAFLRQCADAAAHRWADPDQGIWEGRGPGRHFLHSKLMCWVALDRAIALAPALSAEDRVTDWQRIREQIREAIENRGFNHQTRAFTQAFDGEQLDASALMLPLVGFLPGDDPRVRSTVETIARQLTDSRGLVRRYLQDDIDDCEGAFLLCTFWLAQALALTGQPARARKVFEDALSHANDVGLLPEEVDTRTGEALGNFPQAFSHIGLINAALAIRAAEAAPEPHADTRLRPPNE</sequence>
<reference evidence="4" key="1">
    <citation type="journal article" date="2019" name="Int. J. Syst. Evol. Microbiol.">
        <title>The Global Catalogue of Microorganisms (GCM) 10K type strain sequencing project: providing services to taxonomists for standard genome sequencing and annotation.</title>
        <authorList>
            <consortium name="The Broad Institute Genomics Platform"/>
            <consortium name="The Broad Institute Genome Sequencing Center for Infectious Disease"/>
            <person name="Wu L."/>
            <person name="Ma J."/>
        </authorList>
    </citation>
    <scope>NUCLEOTIDE SEQUENCE [LARGE SCALE GENOMIC DNA]</scope>
    <source>
        <strain evidence="4">CGMCC 4.7020</strain>
    </source>
</reference>
<dbReference type="InterPro" id="IPR045582">
    <property type="entry name" value="Trehalase-like_N"/>
</dbReference>
<feature type="domain" description="Trehalase-like N-terminal" evidence="2">
    <location>
        <begin position="4"/>
        <end position="167"/>
    </location>
</feature>
<gene>
    <name evidence="3" type="ORF">ACFQ5X_43245</name>
</gene>
<evidence type="ECO:0000313" key="3">
    <source>
        <dbReference type="EMBL" id="MFD1312579.1"/>
    </source>
</evidence>
<dbReference type="GO" id="GO:0016787">
    <property type="term" value="F:hydrolase activity"/>
    <property type="evidence" value="ECO:0007669"/>
    <property type="project" value="UniProtKB-KW"/>
</dbReference>
<dbReference type="PANTHER" id="PTHR31616:SF10">
    <property type="entry name" value="TREHALASE"/>
    <property type="match status" value="1"/>
</dbReference>
<dbReference type="InterPro" id="IPR012341">
    <property type="entry name" value="6hp_glycosidase-like_sf"/>
</dbReference>
<evidence type="ECO:0000313" key="4">
    <source>
        <dbReference type="Proteomes" id="UP001597058"/>
    </source>
</evidence>
<accession>A0ABW3XTL8</accession>
<dbReference type="PANTHER" id="PTHR31616">
    <property type="entry name" value="TREHALASE"/>
    <property type="match status" value="1"/>
</dbReference>
<comment type="caution">
    <text evidence="3">The sequence shown here is derived from an EMBL/GenBank/DDBJ whole genome shotgun (WGS) entry which is preliminary data.</text>
</comment>
<keyword evidence="3" id="KW-0378">Hydrolase</keyword>
<evidence type="ECO:0000259" key="2">
    <source>
        <dbReference type="Pfam" id="PF19291"/>
    </source>
</evidence>
<organism evidence="3 4">
    <name type="scientific">Streptomyces kaempferi</name>
    <dbReference type="NCBI Taxonomy" id="333725"/>
    <lineage>
        <taxon>Bacteria</taxon>
        <taxon>Bacillati</taxon>
        <taxon>Actinomycetota</taxon>
        <taxon>Actinomycetes</taxon>
        <taxon>Kitasatosporales</taxon>
        <taxon>Streptomycetaceae</taxon>
        <taxon>Streptomyces</taxon>
    </lineage>
</organism>
<dbReference type="RefSeq" id="WP_381242452.1">
    <property type="nucleotide sequence ID" value="NZ_JBHSKH010000122.1"/>
</dbReference>
<evidence type="ECO:0000259" key="1">
    <source>
        <dbReference type="Pfam" id="PF00723"/>
    </source>
</evidence>
<dbReference type="InterPro" id="IPR011613">
    <property type="entry name" value="GH15-like"/>
</dbReference>
<keyword evidence="4" id="KW-1185">Reference proteome</keyword>
<proteinExistence type="predicted"/>
<dbReference type="Pfam" id="PF19291">
    <property type="entry name" value="TREH_N"/>
    <property type="match status" value="1"/>
</dbReference>
<dbReference type="Gene3D" id="1.50.10.10">
    <property type="match status" value="1"/>
</dbReference>
<protein>
    <submittedName>
        <fullName evidence="3">Glycoside hydrolase family 15 protein</fullName>
    </submittedName>
</protein>
<dbReference type="SUPFAM" id="SSF48208">
    <property type="entry name" value="Six-hairpin glycosidases"/>
    <property type="match status" value="1"/>
</dbReference>
<name>A0ABW3XTL8_9ACTN</name>
<dbReference type="EMBL" id="JBHTMM010000126">
    <property type="protein sequence ID" value="MFD1312579.1"/>
    <property type="molecule type" value="Genomic_DNA"/>
</dbReference>
<dbReference type="InterPro" id="IPR008928">
    <property type="entry name" value="6-hairpin_glycosidase_sf"/>
</dbReference>
<dbReference type="Pfam" id="PF00723">
    <property type="entry name" value="Glyco_hydro_15"/>
    <property type="match status" value="1"/>
</dbReference>
<feature type="domain" description="GH15-like" evidence="1">
    <location>
        <begin position="240"/>
        <end position="593"/>
    </location>
</feature>